<name>A0A3D9HJT5_9PROT</name>
<keyword evidence="1" id="KW-0732">Signal</keyword>
<proteinExistence type="predicted"/>
<comment type="caution">
    <text evidence="3">The sequence shown here is derived from an EMBL/GenBank/DDBJ whole genome shotgun (WGS) entry which is preliminary data.</text>
</comment>
<keyword evidence="4" id="KW-1185">Reference proteome</keyword>
<feature type="domain" description="Solute-binding protein family 3/N-terminal" evidence="2">
    <location>
        <begin position="40"/>
        <end position="264"/>
    </location>
</feature>
<gene>
    <name evidence="3" type="ORF">DFP90_105121</name>
</gene>
<organism evidence="3 4">
    <name type="scientific">Aestuariispira insulae</name>
    <dbReference type="NCBI Taxonomy" id="1461337"/>
    <lineage>
        <taxon>Bacteria</taxon>
        <taxon>Pseudomonadati</taxon>
        <taxon>Pseudomonadota</taxon>
        <taxon>Alphaproteobacteria</taxon>
        <taxon>Rhodospirillales</taxon>
        <taxon>Kiloniellaceae</taxon>
        <taxon>Aestuariispira</taxon>
    </lineage>
</organism>
<dbReference type="SUPFAM" id="SSF53850">
    <property type="entry name" value="Periplasmic binding protein-like II"/>
    <property type="match status" value="1"/>
</dbReference>
<evidence type="ECO:0000313" key="4">
    <source>
        <dbReference type="Proteomes" id="UP000256845"/>
    </source>
</evidence>
<dbReference type="EMBL" id="QRDW01000005">
    <property type="protein sequence ID" value="RED49750.1"/>
    <property type="molecule type" value="Genomic_DNA"/>
</dbReference>
<dbReference type="AlphaFoldDB" id="A0A3D9HJT5"/>
<protein>
    <submittedName>
        <fullName evidence="3">Amino acid ABC transporter substrate-binding protein (PAAT family)</fullName>
    </submittedName>
</protein>
<evidence type="ECO:0000256" key="1">
    <source>
        <dbReference type="ARBA" id="ARBA00022729"/>
    </source>
</evidence>
<dbReference type="PANTHER" id="PTHR35936">
    <property type="entry name" value="MEMBRANE-BOUND LYTIC MUREIN TRANSGLYCOSYLASE F"/>
    <property type="match status" value="1"/>
</dbReference>
<dbReference type="PANTHER" id="PTHR35936:SF25">
    <property type="entry name" value="ABC TRANSPORTER SUBSTRATE-BINDING PROTEIN"/>
    <property type="match status" value="1"/>
</dbReference>
<reference evidence="3 4" key="1">
    <citation type="submission" date="2018-07" db="EMBL/GenBank/DDBJ databases">
        <title>Genomic Encyclopedia of Type Strains, Phase III (KMG-III): the genomes of soil and plant-associated and newly described type strains.</title>
        <authorList>
            <person name="Whitman W."/>
        </authorList>
    </citation>
    <scope>NUCLEOTIDE SEQUENCE [LARGE SCALE GENOMIC DNA]</scope>
    <source>
        <strain evidence="3 4">CECT 8488</strain>
    </source>
</reference>
<dbReference type="Proteomes" id="UP000256845">
    <property type="component" value="Unassembled WGS sequence"/>
</dbReference>
<sequence>MKYFSYQRLKLKTCLLLFLPFYLLAYQLAWADDASLGKRYLFVGTHFAEILEANPGGQPQGLAVEVLDLIEQRTGDRFLVSILPWKRALTLVQKGNAHALIGPYKTPEREAFLNYTQNHFYEDRMVFIARAREAFDWRGDFQAVQGKKIITIRGWAYGQRFEDNLDLMKPHVTNDIFLAMQMLLNRRGDLIAGNERNAMEAIQQSFADEKVIFLDPPFCLMQGYFAFSKANAEPEMQDRFNRALADIVTTGQLFRLWQKHGLTHAVLQTD</sequence>
<dbReference type="InterPro" id="IPR001638">
    <property type="entry name" value="Solute-binding_3/MltF_N"/>
</dbReference>
<dbReference type="Pfam" id="PF00497">
    <property type="entry name" value="SBP_bac_3"/>
    <property type="match status" value="1"/>
</dbReference>
<evidence type="ECO:0000259" key="2">
    <source>
        <dbReference type="SMART" id="SM00062"/>
    </source>
</evidence>
<evidence type="ECO:0000313" key="3">
    <source>
        <dbReference type="EMBL" id="RED49750.1"/>
    </source>
</evidence>
<dbReference type="Gene3D" id="3.40.190.10">
    <property type="entry name" value="Periplasmic binding protein-like II"/>
    <property type="match status" value="2"/>
</dbReference>
<accession>A0A3D9HJT5</accession>
<dbReference type="SMART" id="SM00062">
    <property type="entry name" value="PBPb"/>
    <property type="match status" value="1"/>
</dbReference>